<feature type="region of interest" description="Disordered" evidence="1">
    <location>
        <begin position="1"/>
        <end position="23"/>
    </location>
</feature>
<name>A0AB34KWV4_9PEZI</name>
<organism evidence="2 3">
    <name type="scientific">Cladosporium halotolerans</name>
    <dbReference type="NCBI Taxonomy" id="1052096"/>
    <lineage>
        <taxon>Eukaryota</taxon>
        <taxon>Fungi</taxon>
        <taxon>Dikarya</taxon>
        <taxon>Ascomycota</taxon>
        <taxon>Pezizomycotina</taxon>
        <taxon>Dothideomycetes</taxon>
        <taxon>Dothideomycetidae</taxon>
        <taxon>Cladosporiales</taxon>
        <taxon>Cladosporiaceae</taxon>
        <taxon>Cladosporium</taxon>
    </lineage>
</organism>
<protein>
    <submittedName>
        <fullName evidence="2">Uncharacterized protein</fullName>
    </submittedName>
</protein>
<sequence>MYSAASAKLTTATTRPRSPETFDSFSERNAAAAALQSYEELSWHALQRNESLAQTRLHFRSVLAGFSAEDEAALVDWKEDTTPIAHAQSERRKGSSAGTGKEKERSSLGGGVTPGGKGKERERSSLGGASPASGSGRKKRRSAGVGS</sequence>
<accession>A0AB34KWV4</accession>
<evidence type="ECO:0000313" key="2">
    <source>
        <dbReference type="EMBL" id="KAL1589243.1"/>
    </source>
</evidence>
<dbReference type="GeneID" id="96003450"/>
<dbReference type="RefSeq" id="XP_069232348.1">
    <property type="nucleotide sequence ID" value="XM_069370612.1"/>
</dbReference>
<feature type="compositionally biased region" description="Low complexity" evidence="1">
    <location>
        <begin position="125"/>
        <end position="135"/>
    </location>
</feature>
<comment type="caution">
    <text evidence="2">The sequence shown here is derived from an EMBL/GenBank/DDBJ whole genome shotgun (WGS) entry which is preliminary data.</text>
</comment>
<dbReference type="EMBL" id="JAAQHG020000005">
    <property type="protein sequence ID" value="KAL1589243.1"/>
    <property type="molecule type" value="Genomic_DNA"/>
</dbReference>
<feature type="region of interest" description="Disordered" evidence="1">
    <location>
        <begin position="82"/>
        <end position="147"/>
    </location>
</feature>
<proteinExistence type="predicted"/>
<evidence type="ECO:0000313" key="3">
    <source>
        <dbReference type="Proteomes" id="UP000803884"/>
    </source>
</evidence>
<gene>
    <name evidence="2" type="ORF">WHR41_02006</name>
</gene>
<dbReference type="Proteomes" id="UP000803884">
    <property type="component" value="Unassembled WGS sequence"/>
</dbReference>
<keyword evidence="3" id="KW-1185">Reference proteome</keyword>
<feature type="compositionally biased region" description="Basic residues" evidence="1">
    <location>
        <begin position="136"/>
        <end position="147"/>
    </location>
</feature>
<reference evidence="2 3" key="1">
    <citation type="journal article" date="2020" name="Microbiol. Resour. Announc.">
        <title>Draft Genome Sequence of a Cladosporium Species Isolated from the Mesophotic Ascidian Didemnum maculosum.</title>
        <authorList>
            <person name="Gioti A."/>
            <person name="Siaperas R."/>
            <person name="Nikolaivits E."/>
            <person name="Le Goff G."/>
            <person name="Ouazzani J."/>
            <person name="Kotoulas G."/>
            <person name="Topakas E."/>
        </authorList>
    </citation>
    <scope>NUCLEOTIDE SEQUENCE [LARGE SCALE GENOMIC DNA]</scope>
    <source>
        <strain evidence="2 3">TM138-S3</strain>
    </source>
</reference>
<evidence type="ECO:0000256" key="1">
    <source>
        <dbReference type="SAM" id="MobiDB-lite"/>
    </source>
</evidence>
<feature type="compositionally biased region" description="Low complexity" evidence="1">
    <location>
        <begin position="1"/>
        <end position="14"/>
    </location>
</feature>
<dbReference type="AlphaFoldDB" id="A0AB34KWV4"/>